<dbReference type="AlphaFoldDB" id="A0A919Q031"/>
<keyword evidence="3" id="KW-0804">Transcription</keyword>
<dbReference type="RefSeq" id="WP_203853067.1">
    <property type="nucleotide sequence ID" value="NZ_BAAAVW010000010.1"/>
</dbReference>
<dbReference type="SUPFAM" id="SSF46689">
    <property type="entry name" value="Homeodomain-like"/>
    <property type="match status" value="1"/>
</dbReference>
<dbReference type="GO" id="GO:0003700">
    <property type="term" value="F:DNA-binding transcription factor activity"/>
    <property type="evidence" value="ECO:0007669"/>
    <property type="project" value="TreeGrafter"/>
</dbReference>
<sequence>MLYGAQTPRRRDAQRNRSAIVEAATELMLGRHTAVLMPEIARRAGVGQATIYRHFPDRQALTAAVVAHELARLEAYVAANADRPAAFRDLLAELLRTQIAMRPLVLHVRRLDRQTRDRYQQRMITTLTAPLRRAQQAGYVRADLAPADLALLCTMIEGVVESADASAATRSIDLMLEGVCIGAPVPGAE</sequence>
<feature type="domain" description="HTH tetR-type" evidence="5">
    <location>
        <begin position="14"/>
        <end position="73"/>
    </location>
</feature>
<dbReference type="PRINTS" id="PR00455">
    <property type="entry name" value="HTHTETR"/>
</dbReference>
<dbReference type="PANTHER" id="PTHR30055">
    <property type="entry name" value="HTH-TYPE TRANSCRIPTIONAL REGULATOR RUTR"/>
    <property type="match status" value="1"/>
</dbReference>
<dbReference type="InterPro" id="IPR001647">
    <property type="entry name" value="HTH_TetR"/>
</dbReference>
<keyword evidence="7" id="KW-1185">Reference proteome</keyword>
<evidence type="ECO:0000313" key="7">
    <source>
        <dbReference type="Proteomes" id="UP000660611"/>
    </source>
</evidence>
<dbReference type="Pfam" id="PF21597">
    <property type="entry name" value="TetR_C_43"/>
    <property type="match status" value="1"/>
</dbReference>
<name>A0A919Q031_9ACTN</name>
<evidence type="ECO:0000313" key="6">
    <source>
        <dbReference type="EMBL" id="GIG51455.1"/>
    </source>
</evidence>
<dbReference type="InterPro" id="IPR049445">
    <property type="entry name" value="TetR_SbtR-like_C"/>
</dbReference>
<dbReference type="Proteomes" id="UP000660611">
    <property type="component" value="Unassembled WGS sequence"/>
</dbReference>
<accession>A0A919Q031</accession>
<evidence type="ECO:0000256" key="1">
    <source>
        <dbReference type="ARBA" id="ARBA00023015"/>
    </source>
</evidence>
<dbReference type="EMBL" id="BONQ01000155">
    <property type="protein sequence ID" value="GIG51455.1"/>
    <property type="molecule type" value="Genomic_DNA"/>
</dbReference>
<dbReference type="PANTHER" id="PTHR30055:SF234">
    <property type="entry name" value="HTH-TYPE TRANSCRIPTIONAL REGULATOR BETI"/>
    <property type="match status" value="1"/>
</dbReference>
<evidence type="ECO:0000256" key="2">
    <source>
        <dbReference type="ARBA" id="ARBA00023125"/>
    </source>
</evidence>
<dbReference type="InterPro" id="IPR036271">
    <property type="entry name" value="Tet_transcr_reg_TetR-rel_C_sf"/>
</dbReference>
<dbReference type="SUPFAM" id="SSF48498">
    <property type="entry name" value="Tetracyclin repressor-like, C-terminal domain"/>
    <property type="match status" value="1"/>
</dbReference>
<evidence type="ECO:0000256" key="3">
    <source>
        <dbReference type="ARBA" id="ARBA00023163"/>
    </source>
</evidence>
<evidence type="ECO:0000256" key="4">
    <source>
        <dbReference type="PROSITE-ProRule" id="PRU00335"/>
    </source>
</evidence>
<comment type="caution">
    <text evidence="6">The sequence shown here is derived from an EMBL/GenBank/DDBJ whole genome shotgun (WGS) entry which is preliminary data.</text>
</comment>
<protein>
    <submittedName>
        <fullName evidence="6">TetR family transcriptional regulator</fullName>
    </submittedName>
</protein>
<dbReference type="GO" id="GO:0000976">
    <property type="term" value="F:transcription cis-regulatory region binding"/>
    <property type="evidence" value="ECO:0007669"/>
    <property type="project" value="TreeGrafter"/>
</dbReference>
<organism evidence="6 7">
    <name type="scientific">Dactylosporangium siamense</name>
    <dbReference type="NCBI Taxonomy" id="685454"/>
    <lineage>
        <taxon>Bacteria</taxon>
        <taxon>Bacillati</taxon>
        <taxon>Actinomycetota</taxon>
        <taxon>Actinomycetes</taxon>
        <taxon>Micromonosporales</taxon>
        <taxon>Micromonosporaceae</taxon>
        <taxon>Dactylosporangium</taxon>
    </lineage>
</organism>
<feature type="DNA-binding region" description="H-T-H motif" evidence="4">
    <location>
        <begin position="36"/>
        <end position="55"/>
    </location>
</feature>
<proteinExistence type="predicted"/>
<dbReference type="Gene3D" id="1.10.357.10">
    <property type="entry name" value="Tetracycline Repressor, domain 2"/>
    <property type="match status" value="1"/>
</dbReference>
<reference evidence="6" key="1">
    <citation type="submission" date="2021-01" db="EMBL/GenBank/DDBJ databases">
        <title>Whole genome shotgun sequence of Dactylosporangium siamense NBRC 106093.</title>
        <authorList>
            <person name="Komaki H."/>
            <person name="Tamura T."/>
        </authorList>
    </citation>
    <scope>NUCLEOTIDE SEQUENCE</scope>
    <source>
        <strain evidence="6">NBRC 106093</strain>
    </source>
</reference>
<keyword evidence="1" id="KW-0805">Transcription regulation</keyword>
<gene>
    <name evidence="6" type="ORF">Dsi01nite_094960</name>
</gene>
<evidence type="ECO:0000259" key="5">
    <source>
        <dbReference type="PROSITE" id="PS50977"/>
    </source>
</evidence>
<dbReference type="Pfam" id="PF00440">
    <property type="entry name" value="TetR_N"/>
    <property type="match status" value="1"/>
</dbReference>
<keyword evidence="2 4" id="KW-0238">DNA-binding</keyword>
<dbReference type="PROSITE" id="PS50977">
    <property type="entry name" value="HTH_TETR_2"/>
    <property type="match status" value="1"/>
</dbReference>
<dbReference type="InterPro" id="IPR050109">
    <property type="entry name" value="HTH-type_TetR-like_transc_reg"/>
</dbReference>
<dbReference type="InterPro" id="IPR009057">
    <property type="entry name" value="Homeodomain-like_sf"/>
</dbReference>